<evidence type="ECO:0000256" key="7">
    <source>
        <dbReference type="SAM" id="MobiDB-lite"/>
    </source>
</evidence>
<dbReference type="NCBIfam" id="TIGR01568">
    <property type="entry name" value="A_thal_3678"/>
    <property type="match status" value="1"/>
</dbReference>
<sequence length="199" mass="22304">MSSNNKQALFKTVFTINGSCGCGKTKALEVHEPTPKPKISIHQNNTNTTINNPSSMASSFTTTSHNGAFSGAEDEDSSTTISESETTHEHISNNLIIPKRSPLMDTLAVEKDSSDPYHDFRHSMLQMIFEKEIESKDDLQDLLQCFLQLNAPHYHHIIVKAFNQICEEAFPEKVCTTTPSIDRRSSSCRNTFIVHKTCR</sequence>
<evidence type="ECO:0000313" key="9">
    <source>
        <dbReference type="Proteomes" id="UP000515211"/>
    </source>
</evidence>
<evidence type="ECO:0000256" key="2">
    <source>
        <dbReference type="ARBA" id="ARBA00022491"/>
    </source>
</evidence>
<dbReference type="Pfam" id="PF04844">
    <property type="entry name" value="Ovate"/>
    <property type="match status" value="1"/>
</dbReference>
<evidence type="ECO:0000256" key="4">
    <source>
        <dbReference type="ARBA" id="ARBA00023163"/>
    </source>
</evidence>
<dbReference type="PANTHER" id="PTHR33057:SF138">
    <property type="entry name" value="TRANSCRIPTION REPRESSOR OFP10"/>
    <property type="match status" value="1"/>
</dbReference>
<organism evidence="9 10">
    <name type="scientific">Arachis duranensis</name>
    <name type="common">Wild peanut</name>
    <dbReference type="NCBI Taxonomy" id="130453"/>
    <lineage>
        <taxon>Eukaryota</taxon>
        <taxon>Viridiplantae</taxon>
        <taxon>Streptophyta</taxon>
        <taxon>Embryophyta</taxon>
        <taxon>Tracheophyta</taxon>
        <taxon>Spermatophyta</taxon>
        <taxon>Magnoliopsida</taxon>
        <taxon>eudicotyledons</taxon>
        <taxon>Gunneridae</taxon>
        <taxon>Pentapetalae</taxon>
        <taxon>rosids</taxon>
        <taxon>fabids</taxon>
        <taxon>Fabales</taxon>
        <taxon>Fabaceae</taxon>
        <taxon>Papilionoideae</taxon>
        <taxon>50 kb inversion clade</taxon>
        <taxon>dalbergioids sensu lato</taxon>
        <taxon>Dalbergieae</taxon>
        <taxon>Pterocarpus clade</taxon>
        <taxon>Arachis</taxon>
    </lineage>
</organism>
<keyword evidence="5 6" id="KW-0539">Nucleus</keyword>
<evidence type="ECO:0000256" key="6">
    <source>
        <dbReference type="RuleBase" id="RU367028"/>
    </source>
</evidence>
<comment type="function">
    <text evidence="6">Transcriptional repressor that regulates multiple aspects of plant growth and development.</text>
</comment>
<feature type="domain" description="OVATE" evidence="8">
    <location>
        <begin position="109"/>
        <end position="168"/>
    </location>
</feature>
<keyword evidence="9" id="KW-1185">Reference proteome</keyword>
<reference evidence="9" key="1">
    <citation type="journal article" date="2016" name="Nat. Genet.">
        <title>The genome sequences of Arachis duranensis and Arachis ipaensis, the diploid ancestors of cultivated peanut.</title>
        <authorList>
            <person name="Bertioli D.J."/>
            <person name="Cannon S.B."/>
            <person name="Froenicke L."/>
            <person name="Huang G."/>
            <person name="Farmer A.D."/>
            <person name="Cannon E.K."/>
            <person name="Liu X."/>
            <person name="Gao D."/>
            <person name="Clevenger J."/>
            <person name="Dash S."/>
            <person name="Ren L."/>
            <person name="Moretzsohn M.C."/>
            <person name="Shirasawa K."/>
            <person name="Huang W."/>
            <person name="Vidigal B."/>
            <person name="Abernathy B."/>
            <person name="Chu Y."/>
            <person name="Niederhuth C.E."/>
            <person name="Umale P."/>
            <person name="Araujo A.C."/>
            <person name="Kozik A."/>
            <person name="Kim K.D."/>
            <person name="Burow M.D."/>
            <person name="Varshney R.K."/>
            <person name="Wang X."/>
            <person name="Zhang X."/>
            <person name="Barkley N."/>
            <person name="Guimaraes P.M."/>
            <person name="Isobe S."/>
            <person name="Guo B."/>
            <person name="Liao B."/>
            <person name="Stalker H.T."/>
            <person name="Schmitz R.J."/>
            <person name="Scheffler B.E."/>
            <person name="Leal-Bertioli S.C."/>
            <person name="Xun X."/>
            <person name="Jackson S.A."/>
            <person name="Michelmore R."/>
            <person name="Ozias-Akins P."/>
        </authorList>
    </citation>
    <scope>NUCLEOTIDE SEQUENCE [LARGE SCALE GENOMIC DNA]</scope>
    <source>
        <strain evidence="9">cv. V14167</strain>
    </source>
</reference>
<dbReference type="InterPro" id="IPR006458">
    <property type="entry name" value="Ovate_C"/>
</dbReference>
<gene>
    <name evidence="10" type="primary">LOC107476507</name>
</gene>
<dbReference type="RefSeq" id="XP_015951816.1">
    <property type="nucleotide sequence ID" value="XM_016096330.3"/>
</dbReference>
<dbReference type="OrthoDB" id="1928390at2759"/>
<feature type="region of interest" description="Disordered" evidence="7">
    <location>
        <begin position="59"/>
        <end position="95"/>
    </location>
</feature>
<evidence type="ECO:0000256" key="1">
    <source>
        <dbReference type="ARBA" id="ARBA00004123"/>
    </source>
</evidence>
<name>A0A6P4CIP8_ARADU</name>
<evidence type="ECO:0000256" key="3">
    <source>
        <dbReference type="ARBA" id="ARBA00023015"/>
    </source>
</evidence>
<keyword evidence="2 6" id="KW-0678">Repressor</keyword>
<accession>A0A6P4CIP8</accession>
<dbReference type="Proteomes" id="UP000515211">
    <property type="component" value="Chromosome 3"/>
</dbReference>
<dbReference type="PROSITE" id="PS51257">
    <property type="entry name" value="PROKAR_LIPOPROTEIN"/>
    <property type="match status" value="1"/>
</dbReference>
<evidence type="ECO:0000256" key="5">
    <source>
        <dbReference type="ARBA" id="ARBA00023242"/>
    </source>
</evidence>
<dbReference type="GO" id="GO:0045892">
    <property type="term" value="P:negative regulation of DNA-templated transcription"/>
    <property type="evidence" value="ECO:0007669"/>
    <property type="project" value="UniProtKB-UniRule"/>
</dbReference>
<reference evidence="10" key="2">
    <citation type="submission" date="2025-08" db="UniProtKB">
        <authorList>
            <consortium name="RefSeq"/>
        </authorList>
    </citation>
    <scope>IDENTIFICATION</scope>
    <source>
        <tissue evidence="10">Whole plant</tissue>
    </source>
</reference>
<dbReference type="GO" id="GO:0005634">
    <property type="term" value="C:nucleus"/>
    <property type="evidence" value="ECO:0007669"/>
    <property type="project" value="UniProtKB-SubCell"/>
</dbReference>
<dbReference type="AlphaFoldDB" id="A0A6P4CIP8"/>
<protein>
    <recommendedName>
        <fullName evidence="6">Transcription repressor</fullName>
    </recommendedName>
    <alternativeName>
        <fullName evidence="6">Ovate family protein</fullName>
    </alternativeName>
</protein>
<dbReference type="PANTHER" id="PTHR33057">
    <property type="entry name" value="TRANSCRIPTION REPRESSOR OFP7-RELATED"/>
    <property type="match status" value="1"/>
</dbReference>
<dbReference type="PROSITE" id="PS51754">
    <property type="entry name" value="OVATE"/>
    <property type="match status" value="1"/>
</dbReference>
<keyword evidence="3 6" id="KW-0805">Transcription regulation</keyword>
<evidence type="ECO:0000259" key="8">
    <source>
        <dbReference type="PROSITE" id="PS51754"/>
    </source>
</evidence>
<keyword evidence="4 6" id="KW-0804">Transcription</keyword>
<dbReference type="GeneID" id="107476507"/>
<evidence type="ECO:0000313" key="10">
    <source>
        <dbReference type="RefSeq" id="XP_015951816.1"/>
    </source>
</evidence>
<dbReference type="KEGG" id="adu:107476507"/>
<dbReference type="InterPro" id="IPR038933">
    <property type="entry name" value="Ovate"/>
</dbReference>
<proteinExistence type="predicted"/>
<comment type="subcellular location">
    <subcellularLocation>
        <location evidence="1 6">Nucleus</location>
    </subcellularLocation>
</comment>